<sequence length="280" mass="31374">MKCGIPDITVRPEGVGAFQAVSEATRSEHMTDAVSVGALWNSLPELAEVPLDGITAHPVIDFLASKYALCRDSDDCSARSSAKSDEFLCATVWVNEETPPLQDRKTWTQGFIARYRGLEGAELWGSDEETFEEVCPGRFGVELCWPAPSTGMQEADTVEFFDVRAPVYRFNDHRYLRPAFQLAKSPPSPLMSWWLLLYSFSMLARYEPRKWTDALDIDKSPDAAALESTPWTQPSKSSPTWCWRACVRRRSRSPNRSPSRVRLQTDLAQSRNDAGLTAAS</sequence>
<gene>
    <name evidence="2" type="ORF">PU648_54100</name>
</gene>
<evidence type="ECO:0000313" key="3">
    <source>
        <dbReference type="Proteomes" id="UP001257627"/>
    </source>
</evidence>
<comment type="caution">
    <text evidence="2">The sequence shown here is derived from an EMBL/GenBank/DDBJ whole genome shotgun (WGS) entry which is preliminary data.</text>
</comment>
<name>A0ABU3V4E6_9ACTN</name>
<feature type="region of interest" description="Disordered" evidence="1">
    <location>
        <begin position="249"/>
        <end position="280"/>
    </location>
</feature>
<protein>
    <submittedName>
        <fullName evidence="2">Uncharacterized protein</fullName>
    </submittedName>
</protein>
<reference evidence="2 3" key="1">
    <citation type="submission" date="2023-02" db="EMBL/GenBank/DDBJ databases">
        <authorList>
            <person name="Maleckis M."/>
        </authorList>
    </citation>
    <scope>NUCLEOTIDE SEQUENCE [LARGE SCALE GENOMIC DNA]</scope>
    <source>
        <strain evidence="2 3">P8-A2</strain>
    </source>
</reference>
<dbReference type="Proteomes" id="UP001257627">
    <property type="component" value="Unassembled WGS sequence"/>
</dbReference>
<accession>A0ABU3V4E6</accession>
<dbReference type="InterPro" id="IPR026988">
    <property type="entry name" value="YaaC-like"/>
</dbReference>
<dbReference type="Pfam" id="PF14175">
    <property type="entry name" value="YaaC"/>
    <property type="match status" value="1"/>
</dbReference>
<keyword evidence="3" id="KW-1185">Reference proteome</keyword>
<evidence type="ECO:0000313" key="2">
    <source>
        <dbReference type="EMBL" id="MDU9001053.1"/>
    </source>
</evidence>
<organism evidence="2 3">
    <name type="scientific">Streptomyces mirabilis</name>
    <dbReference type="NCBI Taxonomy" id="68239"/>
    <lineage>
        <taxon>Bacteria</taxon>
        <taxon>Bacillati</taxon>
        <taxon>Actinomycetota</taxon>
        <taxon>Actinomycetes</taxon>
        <taxon>Kitasatosporales</taxon>
        <taxon>Streptomycetaceae</taxon>
        <taxon>Streptomyces</taxon>
    </lineage>
</organism>
<dbReference type="EMBL" id="JARAKF010000002">
    <property type="protein sequence ID" value="MDU9001053.1"/>
    <property type="molecule type" value="Genomic_DNA"/>
</dbReference>
<proteinExistence type="predicted"/>
<evidence type="ECO:0000256" key="1">
    <source>
        <dbReference type="SAM" id="MobiDB-lite"/>
    </source>
</evidence>